<evidence type="ECO:0000256" key="2">
    <source>
        <dbReference type="SAM" id="SignalP"/>
    </source>
</evidence>
<feature type="region of interest" description="Disordered" evidence="1">
    <location>
        <begin position="35"/>
        <end position="121"/>
    </location>
</feature>
<organism evidence="3 4">
    <name type="scientific">Anabaena azotica FACHB-119</name>
    <dbReference type="NCBI Taxonomy" id="947527"/>
    <lineage>
        <taxon>Bacteria</taxon>
        <taxon>Bacillati</taxon>
        <taxon>Cyanobacteriota</taxon>
        <taxon>Cyanophyceae</taxon>
        <taxon>Nostocales</taxon>
        <taxon>Nostocaceae</taxon>
        <taxon>Anabaena</taxon>
        <taxon>Anabaena azotica</taxon>
    </lineage>
</organism>
<dbReference type="PROSITE" id="PS51257">
    <property type="entry name" value="PROKAR_LIPOPROTEIN"/>
    <property type="match status" value="1"/>
</dbReference>
<feature type="compositionally biased region" description="Polar residues" evidence="1">
    <location>
        <begin position="35"/>
        <end position="44"/>
    </location>
</feature>
<evidence type="ECO:0000256" key="1">
    <source>
        <dbReference type="SAM" id="MobiDB-lite"/>
    </source>
</evidence>
<dbReference type="RefSeq" id="WP_190467694.1">
    <property type="nucleotide sequence ID" value="NZ_JACJSG010000004.1"/>
</dbReference>
<evidence type="ECO:0000313" key="4">
    <source>
        <dbReference type="Proteomes" id="UP000661112"/>
    </source>
</evidence>
<keyword evidence="4" id="KW-1185">Reference proteome</keyword>
<feature type="compositionally biased region" description="Basic and acidic residues" evidence="1">
    <location>
        <begin position="74"/>
        <end position="106"/>
    </location>
</feature>
<feature type="signal peptide" evidence="2">
    <location>
        <begin position="1"/>
        <end position="37"/>
    </location>
</feature>
<sequence>MKKAINWLKNLRPLRIVTVFVLGFVLLFTQACSNATAAQPSPQKGESAYIQRNDPTKEYPLNSPRGGMNNFSDVDPRGEAGEKTAETRAKGLRDNSQRNIDEKGIDSTEQYARNYRGGTPFPERVKNLGEDIGGSAEELTTGVVKGTQRGVDNIKENVSNAGDDLARKGKETTQNAYPNK</sequence>
<dbReference type="Proteomes" id="UP000661112">
    <property type="component" value="Unassembled WGS sequence"/>
</dbReference>
<reference evidence="3 4" key="1">
    <citation type="journal article" date="2020" name="ISME J.">
        <title>Comparative genomics reveals insights into cyanobacterial evolution and habitat adaptation.</title>
        <authorList>
            <person name="Chen M.Y."/>
            <person name="Teng W.K."/>
            <person name="Zhao L."/>
            <person name="Hu C.X."/>
            <person name="Zhou Y.K."/>
            <person name="Han B.P."/>
            <person name="Song L.R."/>
            <person name="Shu W.S."/>
        </authorList>
    </citation>
    <scope>NUCLEOTIDE SEQUENCE [LARGE SCALE GENOMIC DNA]</scope>
    <source>
        <strain evidence="3 4">FACHB-119</strain>
    </source>
</reference>
<evidence type="ECO:0000313" key="3">
    <source>
        <dbReference type="EMBL" id="MBD2499923.1"/>
    </source>
</evidence>
<feature type="chain" id="PRO_5046579223" evidence="2">
    <location>
        <begin position="38"/>
        <end position="180"/>
    </location>
</feature>
<gene>
    <name evidence="3" type="ORF">H6G83_04695</name>
</gene>
<accession>A0ABR8CYG0</accession>
<comment type="caution">
    <text evidence="3">The sequence shown here is derived from an EMBL/GenBank/DDBJ whole genome shotgun (WGS) entry which is preliminary data.</text>
</comment>
<keyword evidence="2" id="KW-0732">Signal</keyword>
<name>A0ABR8CYG0_9NOST</name>
<dbReference type="EMBL" id="JACJSG010000004">
    <property type="protein sequence ID" value="MBD2499923.1"/>
    <property type="molecule type" value="Genomic_DNA"/>
</dbReference>
<proteinExistence type="predicted"/>
<protein>
    <submittedName>
        <fullName evidence="3">Uncharacterized protein</fullName>
    </submittedName>
</protein>
<feature type="region of interest" description="Disordered" evidence="1">
    <location>
        <begin position="154"/>
        <end position="180"/>
    </location>
</feature>